<accession>F4Y376</accession>
<dbReference type="CDD" id="cd06260">
    <property type="entry name" value="DUF820-like"/>
    <property type="match status" value="1"/>
</dbReference>
<evidence type="ECO:0000259" key="2">
    <source>
        <dbReference type="Pfam" id="PF05685"/>
    </source>
</evidence>
<evidence type="ECO:0000313" key="3">
    <source>
        <dbReference type="EMBL" id="EGJ28552.1"/>
    </source>
</evidence>
<dbReference type="AlphaFoldDB" id="F4Y376"/>
<dbReference type="Proteomes" id="UP000003959">
    <property type="component" value="Unassembled WGS sequence"/>
</dbReference>
<dbReference type="InterPro" id="IPR008538">
    <property type="entry name" value="Uma2"/>
</dbReference>
<dbReference type="eggNOG" id="COG4636">
    <property type="taxonomic scope" value="Bacteria"/>
</dbReference>
<dbReference type="OrthoDB" id="453897at2"/>
<evidence type="ECO:0000256" key="1">
    <source>
        <dbReference type="SAM" id="MobiDB-lite"/>
    </source>
</evidence>
<feature type="compositionally biased region" description="Basic and acidic residues" evidence="1">
    <location>
        <begin position="229"/>
        <end position="268"/>
    </location>
</feature>
<dbReference type="RefSeq" id="WP_008191141.1">
    <property type="nucleotide sequence ID" value="NZ_GL890973.1"/>
</dbReference>
<protein>
    <recommendedName>
        <fullName evidence="2">Putative restriction endonuclease domain-containing protein</fullName>
    </recommendedName>
</protein>
<name>F4Y376_9CYAN</name>
<dbReference type="HOGENOM" id="CLU_075279_2_1_3"/>
<dbReference type="Pfam" id="PF05685">
    <property type="entry name" value="Uma2"/>
    <property type="match status" value="1"/>
</dbReference>
<keyword evidence="4" id="KW-1185">Reference proteome</keyword>
<reference evidence="4" key="1">
    <citation type="journal article" date="2011" name="Proc. Natl. Acad. Sci. U.S.A.">
        <title>Genomic insights into the physiology and ecology of the marine filamentous cyanobacterium Lyngbya majuscula.</title>
        <authorList>
            <person name="Jones A.C."/>
            <person name="Monroe E.A."/>
            <person name="Podell S."/>
            <person name="Hess W.R."/>
            <person name="Klages S."/>
            <person name="Esquenazi E."/>
            <person name="Niessen S."/>
            <person name="Hoover H."/>
            <person name="Rothmann M."/>
            <person name="Lasken R.S."/>
            <person name="Yates J.R.III."/>
            <person name="Reinhardt R."/>
            <person name="Kube M."/>
            <person name="Burkart M.D."/>
            <person name="Allen E.E."/>
            <person name="Dorrestein P.C."/>
            <person name="Gerwick W.H."/>
            <person name="Gerwick L."/>
        </authorList>
    </citation>
    <scope>NUCLEOTIDE SEQUENCE [LARGE SCALE GENOMIC DNA]</scope>
    <source>
        <strain evidence="4">3L</strain>
    </source>
</reference>
<evidence type="ECO:0000313" key="4">
    <source>
        <dbReference type="Proteomes" id="UP000003959"/>
    </source>
</evidence>
<dbReference type="PANTHER" id="PTHR33352">
    <property type="entry name" value="SLR1095 PROTEIN"/>
    <property type="match status" value="1"/>
</dbReference>
<dbReference type="PANTHER" id="PTHR33352:SF3">
    <property type="entry name" value="SLR1612 PROTEIN"/>
    <property type="match status" value="1"/>
</dbReference>
<proteinExistence type="predicted"/>
<organism evidence="3 4">
    <name type="scientific">Moorena producens 3L</name>
    <dbReference type="NCBI Taxonomy" id="489825"/>
    <lineage>
        <taxon>Bacteria</taxon>
        <taxon>Bacillati</taxon>
        <taxon>Cyanobacteriota</taxon>
        <taxon>Cyanophyceae</taxon>
        <taxon>Coleofasciculales</taxon>
        <taxon>Coleofasciculaceae</taxon>
        <taxon>Moorena</taxon>
    </lineage>
</organism>
<gene>
    <name evidence="3" type="ORF">LYNGBM3L_72990</name>
</gene>
<feature type="compositionally biased region" description="Low complexity" evidence="1">
    <location>
        <begin position="269"/>
        <end position="279"/>
    </location>
</feature>
<feature type="region of interest" description="Disordered" evidence="1">
    <location>
        <begin position="229"/>
        <end position="292"/>
    </location>
</feature>
<dbReference type="EMBL" id="GL890973">
    <property type="protein sequence ID" value="EGJ28552.1"/>
    <property type="molecule type" value="Genomic_DNA"/>
</dbReference>
<sequence>MSLAKPSFKKVILPHPAKETLPTMYDLPSEDPEEPGLPDEFHLWQPQLCSETFRPPNYDSERVFVASDLNLYYDPNHTAWYKRPDWFAVVGISRFYQGRELRMSYVIWQEEVRPIVAIEFLSASTRDQDLGYSERTGEPPTKWEVYEQILAIPYYITFERVTNELKIFHLDGGSYQPQTIDNSQFWIPELQLGLGLWLGEYRGLNRLWLRWYDQDGNWIATNAERTEQERQRAEQERQRAEQEYQRAEQEHQRAEQEHQRAEQERQQKELAQQRAQQLAERLRQMGINPDEI</sequence>
<feature type="domain" description="Putative restriction endonuclease" evidence="2">
    <location>
        <begin position="33"/>
        <end position="198"/>
    </location>
</feature>